<dbReference type="InterPro" id="IPR003170">
    <property type="entry name" value="MurB"/>
</dbReference>
<dbReference type="Gene3D" id="3.30.465.10">
    <property type="match status" value="1"/>
</dbReference>
<proteinExistence type="inferred from homology"/>
<dbReference type="Pfam" id="PF01565">
    <property type="entry name" value="FAD_binding_4"/>
    <property type="match status" value="1"/>
</dbReference>
<dbReference type="GO" id="GO:0005829">
    <property type="term" value="C:cytosol"/>
    <property type="evidence" value="ECO:0007669"/>
    <property type="project" value="TreeGrafter"/>
</dbReference>
<protein>
    <submittedName>
        <fullName evidence="3">UDP-N-acetylenolpyruvoylglucosamine reductase</fullName>
        <ecNumber evidence="3">1.1.1.158</ecNumber>
    </submittedName>
</protein>
<feature type="domain" description="FAD-binding PCMH-type" evidence="2">
    <location>
        <begin position="1"/>
        <end position="169"/>
    </location>
</feature>
<dbReference type="GO" id="GO:0008762">
    <property type="term" value="F:UDP-N-acetylmuramate dehydrogenase activity"/>
    <property type="evidence" value="ECO:0007669"/>
    <property type="project" value="InterPro"/>
</dbReference>
<dbReference type="SUPFAM" id="SSF56176">
    <property type="entry name" value="FAD-binding/transporter-associated domain-like"/>
    <property type="match status" value="1"/>
</dbReference>
<sequence>MGSMEIRRIEGVVVNDDGCAVDDLSFCGAVQVTVPAAVPWDDFVDLAVQEQWVGVEALSGVPGTVGEVVGRNAAAYGQRVGDVVASVRTWDLDTDRQRTFAAADCGFTPQGSRVSAGNLRILDGTFLMRQGDLTQPIYDETLAGLGGVGPGQRLPLIVVREAILRAGLS</sequence>
<organism evidence="3 4">
    <name type="scientific">Nostocoides jenkinsii Ben 74</name>
    <dbReference type="NCBI Taxonomy" id="1193518"/>
    <lineage>
        <taxon>Bacteria</taxon>
        <taxon>Bacillati</taxon>
        <taxon>Actinomycetota</taxon>
        <taxon>Actinomycetes</taxon>
        <taxon>Micrococcales</taxon>
        <taxon>Intrasporangiaceae</taxon>
        <taxon>Nostocoides</taxon>
    </lineage>
</organism>
<comment type="similarity">
    <text evidence="1">Belongs to the MurB family.</text>
</comment>
<dbReference type="GO" id="GO:0071555">
    <property type="term" value="P:cell wall organization"/>
    <property type="evidence" value="ECO:0007669"/>
    <property type="project" value="TreeGrafter"/>
</dbReference>
<dbReference type="PANTHER" id="PTHR21071">
    <property type="entry name" value="UDP-N-ACETYLENOLPYRUVOYLGLUCOSAMINE REDUCTASE"/>
    <property type="match status" value="1"/>
</dbReference>
<dbReference type="GO" id="GO:0071949">
    <property type="term" value="F:FAD binding"/>
    <property type="evidence" value="ECO:0007669"/>
    <property type="project" value="InterPro"/>
</dbReference>
<evidence type="ECO:0000259" key="2">
    <source>
        <dbReference type="PROSITE" id="PS51387"/>
    </source>
</evidence>
<accession>A0A077M8K3</accession>
<dbReference type="OrthoDB" id="4867289at2"/>
<dbReference type="EC" id="1.1.1.158" evidence="3"/>
<dbReference type="InterPro" id="IPR006094">
    <property type="entry name" value="Oxid_FAD_bind_N"/>
</dbReference>
<name>A0A077M8K3_9MICO</name>
<keyword evidence="4" id="KW-1185">Reference proteome</keyword>
<comment type="caution">
    <text evidence="3">The sequence shown here is derived from an EMBL/GenBank/DDBJ whole genome shotgun (WGS) entry which is preliminary data.</text>
</comment>
<dbReference type="InterPro" id="IPR016169">
    <property type="entry name" value="FAD-bd_PCMH_sub2"/>
</dbReference>
<dbReference type="STRING" id="1193518.BN13_240006"/>
<reference evidence="3 4" key="1">
    <citation type="journal article" date="2013" name="ISME J.">
        <title>A metabolic model for members of the genus Tetrasphaera involved in enhanced biological phosphorus removal.</title>
        <authorList>
            <person name="Kristiansen R."/>
            <person name="Nguyen H.T.T."/>
            <person name="Saunders A.M."/>
            <person name="Nielsen J.L."/>
            <person name="Wimmer R."/>
            <person name="Le V.Q."/>
            <person name="McIlroy S.J."/>
            <person name="Petrovski S."/>
            <person name="Seviour R.J."/>
            <person name="Calteau A."/>
            <person name="Nielsen K.L."/>
            <person name="Nielsen P.H."/>
        </authorList>
    </citation>
    <scope>NUCLEOTIDE SEQUENCE [LARGE SCALE GENOMIC DNA]</scope>
    <source>
        <strain evidence="3 4">Ben 74</strain>
    </source>
</reference>
<dbReference type="PANTHER" id="PTHR21071:SF4">
    <property type="entry name" value="UDP-N-ACETYLENOLPYRUVOYLGLUCOSAMINE REDUCTASE"/>
    <property type="match status" value="1"/>
</dbReference>
<dbReference type="EMBL" id="CAJC01000133">
    <property type="protein sequence ID" value="CCI52889.1"/>
    <property type="molecule type" value="Genomic_DNA"/>
</dbReference>
<dbReference type="Proteomes" id="UP000035720">
    <property type="component" value="Unassembled WGS sequence"/>
</dbReference>
<dbReference type="PROSITE" id="PS51387">
    <property type="entry name" value="FAD_PCMH"/>
    <property type="match status" value="1"/>
</dbReference>
<evidence type="ECO:0000313" key="3">
    <source>
        <dbReference type="EMBL" id="CCI52889.1"/>
    </source>
</evidence>
<dbReference type="InterPro" id="IPR016166">
    <property type="entry name" value="FAD-bd_PCMH"/>
</dbReference>
<dbReference type="AlphaFoldDB" id="A0A077M8K3"/>
<keyword evidence="3" id="KW-0560">Oxidoreductase</keyword>
<dbReference type="InterPro" id="IPR036318">
    <property type="entry name" value="FAD-bd_PCMH-like_sf"/>
</dbReference>
<gene>
    <name evidence="3" type="ORF">BN13_240006</name>
</gene>
<evidence type="ECO:0000256" key="1">
    <source>
        <dbReference type="ARBA" id="ARBA00010485"/>
    </source>
</evidence>
<evidence type="ECO:0000313" key="4">
    <source>
        <dbReference type="Proteomes" id="UP000035720"/>
    </source>
</evidence>